<feature type="region of interest" description="Disordered" evidence="1">
    <location>
        <begin position="1"/>
        <end position="38"/>
    </location>
</feature>
<reference evidence="3" key="1">
    <citation type="journal article" date="2019" name="bioRxiv">
        <title>Genomics, evolutionary history and diagnostics of the Alternaria alternata species group including apple and Asian pear pathotypes.</title>
        <authorList>
            <person name="Armitage A.D."/>
            <person name="Cockerton H.M."/>
            <person name="Sreenivasaprasad S."/>
            <person name="Woodhall J.W."/>
            <person name="Lane C.R."/>
            <person name="Harrison R.J."/>
            <person name="Clarkson J.P."/>
        </authorList>
    </citation>
    <scope>NUCLEOTIDE SEQUENCE [LARGE SCALE GENOMIC DNA]</scope>
    <source>
        <strain evidence="3">FERA 1177</strain>
    </source>
</reference>
<feature type="region of interest" description="Disordered" evidence="1">
    <location>
        <begin position="779"/>
        <end position="868"/>
    </location>
</feature>
<feature type="compositionally biased region" description="Basic and acidic residues" evidence="1">
    <location>
        <begin position="97"/>
        <end position="122"/>
    </location>
</feature>
<feature type="region of interest" description="Disordered" evidence="1">
    <location>
        <begin position="223"/>
        <end position="243"/>
    </location>
</feature>
<feature type="compositionally biased region" description="Basic and acidic residues" evidence="1">
    <location>
        <begin position="129"/>
        <end position="142"/>
    </location>
</feature>
<feature type="compositionally biased region" description="Acidic residues" evidence="1">
    <location>
        <begin position="858"/>
        <end position="868"/>
    </location>
</feature>
<feature type="region of interest" description="Disordered" evidence="1">
    <location>
        <begin position="418"/>
        <end position="493"/>
    </location>
</feature>
<sequence length="868" mass="97854">MVQKKPSSNAGSNKGGKDGKPGKKSGKTGKAEAEHERISQLVLVTRKRRDTWDVLRKQLESHQAAQKKETNIEQDYYDYYTLEADHAAKVQAYKDALSQDKSGKKEATKSAKKARDLAEKAYKKAGRTKRSDKEKRRTEHDSMATAQAELEDWLYYQDISKRRRRLRLLDPVQRKAVEKKRFERRIGYKLEILGSGSDEGHFDWVHSLLELYDSRDIGGKRYKQGRHDHLGNHVESRQEEATLPVVGPGELHLWTPNYRRQLVGLRPSRLSDDDDSNDDSNDGDDDDDDDDDARQDLEPHRFELDKAAIEDKRAAIEKQSDTETQELEFNTHEARRRHEVARYKDNRPDTSGDRVINTSNGVVVENRWGQIRTEQGLFISAKESSWDWRTSYDCLGPVTSGWFPEISAIRDEAPEELIDPGDDLEYSEDGSEDGESSAAQTPAKHAGEKVPNASDKTAKQHGTTSEPLAEASKGGEPANDKAGSAQPTDESLKKIKAKIDYPYPAREFHTGKKPSRLIISKWFTTEWAEETTGRRERHTYRMRPHSSPVHSPPQSPVLEKIPDASILAGFPVTDNRPIALEPRSRRGCPSNPERCRAFWTHSKNECWIPYPEQPKRPKDPIEWPIQEIDAPKGKDEGGPDGYVPTIGMSVYSSRLYDHYGLLYPNTPLGRDWQRLQWPRIGIRVPYEPMTIEDLRLRRDDQDEANTDLTASPTREAQPGKDARDDHLGTEGYNEVSDAPCSFVVAGNKRRKLGTVPAKDANRRALYEVRSMAVPIINTPQEPWAPLNDSSGDDSDEDGGESDNEGDLFFRSYEDECFPNGRDATSVSPATGEESEDLETALEDVVPADVAPAVMVSGEDNEAGDAQDL</sequence>
<name>A0A4Q4N207_ALTAL</name>
<gene>
    <name evidence="2" type="ORF">AA0117_g11939</name>
</gene>
<dbReference type="Proteomes" id="UP000291422">
    <property type="component" value="Unassembled WGS sequence"/>
</dbReference>
<feature type="compositionally biased region" description="Basic and acidic residues" evidence="1">
    <location>
        <begin position="717"/>
        <end position="728"/>
    </location>
</feature>
<evidence type="ECO:0000313" key="2">
    <source>
        <dbReference type="EMBL" id="RYN66120.1"/>
    </source>
</evidence>
<feature type="region of interest" description="Disordered" evidence="1">
    <location>
        <begin position="695"/>
        <end position="733"/>
    </location>
</feature>
<feature type="compositionally biased region" description="Acidic residues" evidence="1">
    <location>
        <begin position="272"/>
        <end position="293"/>
    </location>
</feature>
<protein>
    <submittedName>
        <fullName evidence="2">Uncharacterized protein</fullName>
    </submittedName>
</protein>
<proteinExistence type="predicted"/>
<evidence type="ECO:0000313" key="3">
    <source>
        <dbReference type="Proteomes" id="UP000291422"/>
    </source>
</evidence>
<dbReference type="EMBL" id="PDXD01000060">
    <property type="protein sequence ID" value="RYN66120.1"/>
    <property type="molecule type" value="Genomic_DNA"/>
</dbReference>
<comment type="caution">
    <text evidence="2">The sequence shown here is derived from an EMBL/GenBank/DDBJ whole genome shotgun (WGS) entry which is preliminary data.</text>
</comment>
<feature type="compositionally biased region" description="Acidic residues" evidence="1">
    <location>
        <begin position="790"/>
        <end position="805"/>
    </location>
</feature>
<feature type="region of interest" description="Disordered" evidence="1">
    <location>
        <begin position="529"/>
        <end position="556"/>
    </location>
</feature>
<evidence type="ECO:0000256" key="1">
    <source>
        <dbReference type="SAM" id="MobiDB-lite"/>
    </source>
</evidence>
<organism evidence="2 3">
    <name type="scientific">Alternaria alternata</name>
    <name type="common">Alternaria rot fungus</name>
    <name type="synonym">Torula alternata</name>
    <dbReference type="NCBI Taxonomy" id="5599"/>
    <lineage>
        <taxon>Eukaryota</taxon>
        <taxon>Fungi</taxon>
        <taxon>Dikarya</taxon>
        <taxon>Ascomycota</taxon>
        <taxon>Pezizomycotina</taxon>
        <taxon>Dothideomycetes</taxon>
        <taxon>Pleosporomycetidae</taxon>
        <taxon>Pleosporales</taxon>
        <taxon>Pleosporineae</taxon>
        <taxon>Pleosporaceae</taxon>
        <taxon>Alternaria</taxon>
        <taxon>Alternaria sect. Alternaria</taxon>
        <taxon>Alternaria alternata complex</taxon>
    </lineage>
</organism>
<feature type="region of interest" description="Disordered" evidence="1">
    <location>
        <begin position="96"/>
        <end position="143"/>
    </location>
</feature>
<feature type="compositionally biased region" description="Basic and acidic residues" evidence="1">
    <location>
        <begin position="223"/>
        <end position="240"/>
    </location>
</feature>
<feature type="compositionally biased region" description="Acidic residues" evidence="1">
    <location>
        <begin position="418"/>
        <end position="435"/>
    </location>
</feature>
<feature type="compositionally biased region" description="Basic residues" evidence="1">
    <location>
        <begin position="535"/>
        <end position="544"/>
    </location>
</feature>
<feature type="compositionally biased region" description="Basic and acidic residues" evidence="1">
    <location>
        <begin position="29"/>
        <end position="38"/>
    </location>
</feature>
<feature type="region of interest" description="Disordered" evidence="1">
    <location>
        <begin position="265"/>
        <end position="295"/>
    </location>
</feature>
<dbReference type="VEuPathDB" id="FungiDB:CC77DRAFT_1072868"/>
<feature type="compositionally biased region" description="Low complexity" evidence="1">
    <location>
        <begin position="843"/>
        <end position="853"/>
    </location>
</feature>
<feature type="compositionally biased region" description="Polar residues" evidence="1">
    <location>
        <begin position="1"/>
        <end position="10"/>
    </location>
</feature>
<accession>A0A4Q4N207</accession>
<feature type="compositionally biased region" description="Acidic residues" evidence="1">
    <location>
        <begin position="832"/>
        <end position="841"/>
    </location>
</feature>
<dbReference type="AlphaFoldDB" id="A0A4Q4N207"/>